<accession>A0A6M3KZP6</accession>
<name>A0A6M3KZP6_9ZZZZ</name>
<evidence type="ECO:0000313" key="1">
    <source>
        <dbReference type="EMBL" id="QJA86645.1"/>
    </source>
</evidence>
<dbReference type="AlphaFoldDB" id="A0A6M3KZP6"/>
<gene>
    <name evidence="1" type="ORF">MM415B03149_0012</name>
</gene>
<dbReference type="EMBL" id="MT142649">
    <property type="protein sequence ID" value="QJA86645.1"/>
    <property type="molecule type" value="Genomic_DNA"/>
</dbReference>
<dbReference type="InterPro" id="IPR038713">
    <property type="entry name" value="Terminase_Gp1_N_sf"/>
</dbReference>
<organism evidence="1">
    <name type="scientific">viral metagenome</name>
    <dbReference type="NCBI Taxonomy" id="1070528"/>
    <lineage>
        <taxon>unclassified sequences</taxon>
        <taxon>metagenomes</taxon>
        <taxon>organismal metagenomes</taxon>
    </lineage>
</organism>
<proteinExistence type="predicted"/>
<sequence>MLTPRQEKLTQKQSNYALNLFKGMSQREAYVQAGYSSNQLPEVLDKNACELAKDSKIIGRLEGLNRASDTPAVMDVAKRKERLSVIAKEDIETTTGINRSPSIQAIDILNKMDKIYTDNTININDIKIQVVYEEDNVQGQGRAEGIKQISSPEETG</sequence>
<dbReference type="Gene3D" id="1.10.10.1400">
    <property type="entry name" value="Terminase, small subunit, N-terminal DNA-binding domain, HTH motif"/>
    <property type="match status" value="1"/>
</dbReference>
<reference evidence="1" key="1">
    <citation type="submission" date="2020-03" db="EMBL/GenBank/DDBJ databases">
        <title>The deep terrestrial virosphere.</title>
        <authorList>
            <person name="Holmfeldt K."/>
            <person name="Nilsson E."/>
            <person name="Simone D."/>
            <person name="Lopez-Fernandez M."/>
            <person name="Wu X."/>
            <person name="de Brujin I."/>
            <person name="Lundin D."/>
            <person name="Andersson A."/>
            <person name="Bertilsson S."/>
            <person name="Dopson M."/>
        </authorList>
    </citation>
    <scope>NUCLEOTIDE SEQUENCE</scope>
    <source>
        <strain evidence="1">MM415B03149</strain>
    </source>
</reference>
<protein>
    <submittedName>
        <fullName evidence="1">Putative terminase</fullName>
    </submittedName>
</protein>